<evidence type="ECO:0000313" key="1">
    <source>
        <dbReference type="EMBL" id="JAH55462.1"/>
    </source>
</evidence>
<dbReference type="EMBL" id="GBXM01053115">
    <property type="protein sequence ID" value="JAH55462.1"/>
    <property type="molecule type" value="Transcribed_RNA"/>
</dbReference>
<protein>
    <submittedName>
        <fullName evidence="1">Uncharacterized protein</fullName>
    </submittedName>
</protein>
<reference evidence="1" key="2">
    <citation type="journal article" date="2015" name="Fish Shellfish Immunol.">
        <title>Early steps in the European eel (Anguilla anguilla)-Vibrio vulnificus interaction in the gills: Role of the RtxA13 toxin.</title>
        <authorList>
            <person name="Callol A."/>
            <person name="Pajuelo D."/>
            <person name="Ebbesson L."/>
            <person name="Teles M."/>
            <person name="MacKenzie S."/>
            <person name="Amaro C."/>
        </authorList>
    </citation>
    <scope>NUCLEOTIDE SEQUENCE</scope>
</reference>
<proteinExistence type="predicted"/>
<name>A0A0E9TPS8_ANGAN</name>
<dbReference type="AlphaFoldDB" id="A0A0E9TPS8"/>
<organism evidence="1">
    <name type="scientific">Anguilla anguilla</name>
    <name type="common">European freshwater eel</name>
    <name type="synonym">Muraena anguilla</name>
    <dbReference type="NCBI Taxonomy" id="7936"/>
    <lineage>
        <taxon>Eukaryota</taxon>
        <taxon>Metazoa</taxon>
        <taxon>Chordata</taxon>
        <taxon>Craniata</taxon>
        <taxon>Vertebrata</taxon>
        <taxon>Euteleostomi</taxon>
        <taxon>Actinopterygii</taxon>
        <taxon>Neopterygii</taxon>
        <taxon>Teleostei</taxon>
        <taxon>Anguilliformes</taxon>
        <taxon>Anguillidae</taxon>
        <taxon>Anguilla</taxon>
    </lineage>
</organism>
<accession>A0A0E9TPS8</accession>
<sequence>MWTPCLLFVHPCELMSLLR</sequence>
<reference evidence="1" key="1">
    <citation type="submission" date="2014-11" db="EMBL/GenBank/DDBJ databases">
        <authorList>
            <person name="Amaro Gonzalez C."/>
        </authorList>
    </citation>
    <scope>NUCLEOTIDE SEQUENCE</scope>
</reference>